<evidence type="ECO:0000256" key="1">
    <source>
        <dbReference type="ARBA" id="ARBA00004141"/>
    </source>
</evidence>
<dbReference type="Proteomes" id="UP001232063">
    <property type="component" value="Unassembled WGS sequence"/>
</dbReference>
<protein>
    <submittedName>
        <fullName evidence="7">SulP family inorganic anion transporter</fullName>
    </submittedName>
</protein>
<reference evidence="7" key="1">
    <citation type="submission" date="2023-05" db="EMBL/GenBank/DDBJ databases">
        <authorList>
            <person name="Zhang X."/>
        </authorList>
    </citation>
    <scope>NUCLEOTIDE SEQUENCE</scope>
    <source>
        <strain evidence="7">BD1B2-1</strain>
    </source>
</reference>
<evidence type="ECO:0000313" key="7">
    <source>
        <dbReference type="EMBL" id="MDJ1505946.1"/>
    </source>
</evidence>
<dbReference type="PROSITE" id="PS50801">
    <property type="entry name" value="STAS"/>
    <property type="match status" value="1"/>
</dbReference>
<evidence type="ECO:0000256" key="2">
    <source>
        <dbReference type="ARBA" id="ARBA00022692"/>
    </source>
</evidence>
<feature type="transmembrane region" description="Helical" evidence="5">
    <location>
        <begin position="299"/>
        <end position="319"/>
    </location>
</feature>
<feature type="transmembrane region" description="Helical" evidence="5">
    <location>
        <begin position="339"/>
        <end position="371"/>
    </location>
</feature>
<evidence type="ECO:0000259" key="6">
    <source>
        <dbReference type="PROSITE" id="PS50801"/>
    </source>
</evidence>
<keyword evidence="8" id="KW-1185">Reference proteome</keyword>
<dbReference type="EMBL" id="JASJOU010000019">
    <property type="protein sequence ID" value="MDJ1505946.1"/>
    <property type="molecule type" value="Genomic_DNA"/>
</dbReference>
<feature type="transmembrane region" description="Helical" evidence="5">
    <location>
        <begin position="99"/>
        <end position="119"/>
    </location>
</feature>
<dbReference type="RefSeq" id="WP_314518548.1">
    <property type="nucleotide sequence ID" value="NZ_JASJOU010000019.1"/>
</dbReference>
<keyword evidence="4 5" id="KW-0472">Membrane</keyword>
<name>A0AAE3R8R4_9BACT</name>
<feature type="transmembrane region" description="Helical" evidence="5">
    <location>
        <begin position="208"/>
        <end position="225"/>
    </location>
</feature>
<dbReference type="InterPro" id="IPR001902">
    <property type="entry name" value="SLC26A/SulP_fam"/>
</dbReference>
<dbReference type="InterPro" id="IPR002645">
    <property type="entry name" value="STAS_dom"/>
</dbReference>
<feature type="transmembrane region" description="Helical" evidence="5">
    <location>
        <begin position="392"/>
        <end position="421"/>
    </location>
</feature>
<feature type="transmembrane region" description="Helical" evidence="5">
    <location>
        <begin position="255"/>
        <end position="278"/>
    </location>
</feature>
<sequence>MKKSEPVVIPKDGLGGLQENVNSDVLSGFLVFLLALPLSLGIAKASDFPPIYGVITAIIGGIVVSLFAGSPLTIKGPAAGLIVICTGAVTEFGGGEHGWHLALGAIVVAGVIQVVLGFLKLGKYSDFIPVSAIHGMLAAVGITIFAKQIHTLLGADPKDLEGLSSIALLERIPTSLLEMNTSIAMIGIISLLIMFGMPLIQNKIIKKIPAFLIVLLVSIPMAISMDFKNTQPGFSLVKVGNLVDSLSLNVDFSGIQMTGVFVKYVILFAFVSTIESVLTVKAIDGLDPYHRKSDIDKDILAIGIGNVVSGLLGGLPIISEVTRSAANVNNGARTRWANFFHGLSLLVFVLLATPVIEMIPNAALAAMLIFIGYRLASPKEFRHMYEIGWQQLVVFLATIIVTLVEGLLIGVLAGIAIKLFLNLFLGKTQPKNIFKAQILHSNHGTRHEIRLSGSATFSNYLSIKKEIDKIPTNNDVIVDLSGVTLADHTVIANLEALGRDFQAGGGQFSIIGLEELQSLGHTDSSTHRKVNIARMHMG</sequence>
<dbReference type="Gene3D" id="3.30.750.24">
    <property type="entry name" value="STAS domain"/>
    <property type="match status" value="1"/>
</dbReference>
<dbReference type="SUPFAM" id="SSF52091">
    <property type="entry name" value="SpoIIaa-like"/>
    <property type="match status" value="1"/>
</dbReference>
<dbReference type="Pfam" id="PF00916">
    <property type="entry name" value="Sulfate_transp"/>
    <property type="match status" value="1"/>
</dbReference>
<dbReference type="InterPro" id="IPR036513">
    <property type="entry name" value="STAS_dom_sf"/>
</dbReference>
<dbReference type="AlphaFoldDB" id="A0AAE3R8R4"/>
<comment type="subcellular location">
    <subcellularLocation>
        <location evidence="1">Membrane</location>
        <topology evidence="1">Multi-pass membrane protein</topology>
    </subcellularLocation>
</comment>
<accession>A0AAE3R8R4</accession>
<feature type="transmembrane region" description="Helical" evidence="5">
    <location>
        <begin position="126"/>
        <end position="146"/>
    </location>
</feature>
<comment type="caution">
    <text evidence="7">The sequence shown here is derived from an EMBL/GenBank/DDBJ whole genome shotgun (WGS) entry which is preliminary data.</text>
</comment>
<organism evidence="7 8">
    <name type="scientific">Xanthocytophaga agilis</name>
    <dbReference type="NCBI Taxonomy" id="3048010"/>
    <lineage>
        <taxon>Bacteria</taxon>
        <taxon>Pseudomonadati</taxon>
        <taxon>Bacteroidota</taxon>
        <taxon>Cytophagia</taxon>
        <taxon>Cytophagales</taxon>
        <taxon>Rhodocytophagaceae</taxon>
        <taxon>Xanthocytophaga</taxon>
    </lineage>
</organism>
<evidence type="ECO:0000313" key="8">
    <source>
        <dbReference type="Proteomes" id="UP001232063"/>
    </source>
</evidence>
<feature type="transmembrane region" description="Helical" evidence="5">
    <location>
        <begin position="183"/>
        <end position="201"/>
    </location>
</feature>
<evidence type="ECO:0000256" key="5">
    <source>
        <dbReference type="SAM" id="Phobius"/>
    </source>
</evidence>
<dbReference type="InterPro" id="IPR011547">
    <property type="entry name" value="SLC26A/SulP_dom"/>
</dbReference>
<dbReference type="PANTHER" id="PTHR11814">
    <property type="entry name" value="SULFATE TRANSPORTER"/>
    <property type="match status" value="1"/>
</dbReference>
<feature type="transmembrane region" description="Helical" evidence="5">
    <location>
        <begin position="50"/>
        <end position="68"/>
    </location>
</feature>
<dbReference type="GO" id="GO:0055085">
    <property type="term" value="P:transmembrane transport"/>
    <property type="evidence" value="ECO:0007669"/>
    <property type="project" value="InterPro"/>
</dbReference>
<keyword evidence="3 5" id="KW-1133">Transmembrane helix</keyword>
<proteinExistence type="predicted"/>
<dbReference type="GO" id="GO:0016020">
    <property type="term" value="C:membrane"/>
    <property type="evidence" value="ECO:0007669"/>
    <property type="project" value="UniProtKB-SubCell"/>
</dbReference>
<gene>
    <name evidence="7" type="ORF">QNI22_35135</name>
</gene>
<evidence type="ECO:0000256" key="4">
    <source>
        <dbReference type="ARBA" id="ARBA00023136"/>
    </source>
</evidence>
<feature type="transmembrane region" description="Helical" evidence="5">
    <location>
        <begin position="25"/>
        <end position="43"/>
    </location>
</feature>
<keyword evidence="2 5" id="KW-0812">Transmembrane</keyword>
<evidence type="ECO:0000256" key="3">
    <source>
        <dbReference type="ARBA" id="ARBA00022989"/>
    </source>
</evidence>
<feature type="domain" description="STAS" evidence="6">
    <location>
        <begin position="449"/>
        <end position="519"/>
    </location>
</feature>